<evidence type="ECO:0000256" key="6">
    <source>
        <dbReference type="ARBA" id="ARBA00023004"/>
    </source>
</evidence>
<dbReference type="InterPro" id="IPR058240">
    <property type="entry name" value="rSAM_sf"/>
</dbReference>
<dbReference type="PANTHER" id="PTHR11918">
    <property type="entry name" value="RADICAL SAM PROTEINS"/>
    <property type="match status" value="1"/>
</dbReference>
<dbReference type="SFLD" id="SFLDS00029">
    <property type="entry name" value="Radical_SAM"/>
    <property type="match status" value="1"/>
</dbReference>
<keyword evidence="4" id="KW-0949">S-adenosyl-L-methionine</keyword>
<dbReference type="Gene3D" id="3.80.30.20">
    <property type="entry name" value="tm_1862 like domain"/>
    <property type="match status" value="1"/>
</dbReference>
<proteinExistence type="predicted"/>
<evidence type="ECO:0000259" key="8">
    <source>
        <dbReference type="PROSITE" id="PS51918"/>
    </source>
</evidence>
<accession>A0A847EUB0</accession>
<dbReference type="EC" id="2.8.4.-" evidence="9"/>
<keyword evidence="7" id="KW-0411">Iron-sulfur</keyword>
<evidence type="ECO:0000256" key="3">
    <source>
        <dbReference type="ARBA" id="ARBA00022679"/>
    </source>
</evidence>
<dbReference type="GO" id="GO:0046872">
    <property type="term" value="F:metal ion binding"/>
    <property type="evidence" value="ECO:0007669"/>
    <property type="project" value="UniProtKB-KW"/>
</dbReference>
<dbReference type="GO" id="GO:0051539">
    <property type="term" value="F:4 iron, 4 sulfur cluster binding"/>
    <property type="evidence" value="ECO:0007669"/>
    <property type="project" value="UniProtKB-KW"/>
</dbReference>
<dbReference type="AlphaFoldDB" id="A0A847EUB0"/>
<dbReference type="Proteomes" id="UP000554004">
    <property type="component" value="Unassembled WGS sequence"/>
</dbReference>
<gene>
    <name evidence="9" type="ORF">GX618_03875</name>
</gene>
<comment type="cofactor">
    <cofactor evidence="1">
        <name>[4Fe-4S] cluster</name>
        <dbReference type="ChEBI" id="CHEBI:49883"/>
    </cofactor>
</comment>
<keyword evidence="6" id="KW-0408">Iron</keyword>
<feature type="domain" description="Radical SAM core" evidence="8">
    <location>
        <begin position="30"/>
        <end position="260"/>
    </location>
</feature>
<dbReference type="PANTHER" id="PTHR11918:SF45">
    <property type="entry name" value="THREONYLCARBAMOYLADENOSINE TRNA METHYLTHIOTRANSFERASE"/>
    <property type="match status" value="1"/>
</dbReference>
<dbReference type="FunFam" id="3.80.30.20:FF:000001">
    <property type="entry name" value="tRNA-2-methylthio-N(6)-dimethylallyladenosine synthase 2"/>
    <property type="match status" value="1"/>
</dbReference>
<evidence type="ECO:0000256" key="4">
    <source>
        <dbReference type="ARBA" id="ARBA00022691"/>
    </source>
</evidence>
<dbReference type="InterPro" id="IPR005839">
    <property type="entry name" value="Methylthiotransferase"/>
</dbReference>
<dbReference type="CDD" id="cd01335">
    <property type="entry name" value="Radical_SAM"/>
    <property type="match status" value="1"/>
</dbReference>
<evidence type="ECO:0000256" key="5">
    <source>
        <dbReference type="ARBA" id="ARBA00022723"/>
    </source>
</evidence>
<feature type="non-terminal residue" evidence="9">
    <location>
        <position position="1"/>
    </location>
</feature>
<comment type="caution">
    <text evidence="9">The sequence shown here is derived from an EMBL/GenBank/DDBJ whole genome shotgun (WGS) entry which is preliminary data.</text>
</comment>
<dbReference type="SFLD" id="SFLDG01082">
    <property type="entry name" value="B12-binding_domain_containing"/>
    <property type="match status" value="1"/>
</dbReference>
<evidence type="ECO:0000256" key="1">
    <source>
        <dbReference type="ARBA" id="ARBA00001966"/>
    </source>
</evidence>
<name>A0A847EUB0_9BACT</name>
<organism evidence="9 10">
    <name type="scientific">Candidatus Dojkabacteria bacterium</name>
    <dbReference type="NCBI Taxonomy" id="2099670"/>
    <lineage>
        <taxon>Bacteria</taxon>
        <taxon>Candidatus Dojkabacteria</taxon>
    </lineage>
</organism>
<protein>
    <submittedName>
        <fullName evidence="9">MiaB/RimO family radical SAM methylthiotransferase</fullName>
        <ecNumber evidence="9">2.8.4.-</ecNumber>
    </submittedName>
</protein>
<reference evidence="9 10" key="1">
    <citation type="journal article" date="2020" name="Biotechnol. Biofuels">
        <title>New insights from the biogas microbiome by comprehensive genome-resolved metagenomics of nearly 1600 species originating from multiple anaerobic digesters.</title>
        <authorList>
            <person name="Campanaro S."/>
            <person name="Treu L."/>
            <person name="Rodriguez-R L.M."/>
            <person name="Kovalovszki A."/>
            <person name="Ziels R.M."/>
            <person name="Maus I."/>
            <person name="Zhu X."/>
            <person name="Kougias P.G."/>
            <person name="Basile A."/>
            <person name="Luo G."/>
            <person name="Schluter A."/>
            <person name="Konstantinidis K.T."/>
            <person name="Angelidaki I."/>
        </authorList>
    </citation>
    <scope>NUCLEOTIDE SEQUENCE [LARGE SCALE GENOMIC DNA]</scope>
    <source>
        <strain evidence="9">AS06rmzACSIP_421</strain>
    </source>
</reference>
<keyword evidence="3 9" id="KW-0808">Transferase</keyword>
<evidence type="ECO:0000313" key="10">
    <source>
        <dbReference type="Proteomes" id="UP000554004"/>
    </source>
</evidence>
<dbReference type="InterPro" id="IPR007197">
    <property type="entry name" value="rSAM"/>
</dbReference>
<dbReference type="GO" id="GO:0035598">
    <property type="term" value="F:tRNA (N(6)-L-threonylcarbamoyladenosine(37)-C(2))-methylthiotransferase activity"/>
    <property type="evidence" value="ECO:0007669"/>
    <property type="project" value="TreeGrafter"/>
</dbReference>
<dbReference type="SMART" id="SM00729">
    <property type="entry name" value="Elp3"/>
    <property type="match status" value="1"/>
</dbReference>
<dbReference type="InterPro" id="IPR023404">
    <property type="entry name" value="rSAM_horseshoe"/>
</dbReference>
<evidence type="ECO:0000256" key="7">
    <source>
        <dbReference type="ARBA" id="ARBA00023014"/>
    </source>
</evidence>
<evidence type="ECO:0000256" key="2">
    <source>
        <dbReference type="ARBA" id="ARBA00022485"/>
    </source>
</evidence>
<evidence type="ECO:0000313" key="9">
    <source>
        <dbReference type="EMBL" id="NLE31380.1"/>
    </source>
</evidence>
<sequence length="322" mass="36936">KEVQKQPLRRAVIEAEPRQFDYEEIATLMQPMTSRAFVKIQDGCDNFCSYCIIPFVRGKSRSRDPQEIKKEIRMLVDNSYQEIVITGIHTGGYGRDLANYSFSRLIREICEEIIGLYRLRISSIEATEIDDDFIALLASSSVIADHLHIPLQSGSETVLKRMNRRYRISDFIKTVEKVRQARPGIAITTDVIVGFPGETDAEFDETVALIRAISFSELHVFPFSKRENTAAAKMSDQVESEVKKKRVNTLLKISEELHRDYEQNYYGKTLDVLFEDFNEADQTYRGHTSNYLEVHLKCQENLSGKVSSITYRGPKNSELKKA</sequence>
<dbReference type="PROSITE" id="PS51918">
    <property type="entry name" value="RADICAL_SAM"/>
    <property type="match status" value="1"/>
</dbReference>
<dbReference type="NCBIfam" id="TIGR00089">
    <property type="entry name" value="MiaB/RimO family radical SAM methylthiotransferase"/>
    <property type="match status" value="1"/>
</dbReference>
<dbReference type="Pfam" id="PF04055">
    <property type="entry name" value="Radical_SAM"/>
    <property type="match status" value="1"/>
</dbReference>
<keyword evidence="5" id="KW-0479">Metal-binding</keyword>
<dbReference type="PROSITE" id="PS01278">
    <property type="entry name" value="MTTASE_RADICAL"/>
    <property type="match status" value="1"/>
</dbReference>
<dbReference type="SUPFAM" id="SSF102114">
    <property type="entry name" value="Radical SAM enzymes"/>
    <property type="match status" value="1"/>
</dbReference>
<dbReference type="InterPro" id="IPR006638">
    <property type="entry name" value="Elp3/MiaA/NifB-like_rSAM"/>
</dbReference>
<dbReference type="EMBL" id="JAAZAL010000144">
    <property type="protein sequence ID" value="NLE31380.1"/>
    <property type="molecule type" value="Genomic_DNA"/>
</dbReference>
<dbReference type="InterPro" id="IPR020612">
    <property type="entry name" value="Methylthiotransferase_CS"/>
</dbReference>
<keyword evidence="2" id="KW-0004">4Fe-4S</keyword>